<dbReference type="FunFam" id="2.10.25.10:FF:000242">
    <property type="entry name" value="Laminin subunit alpha 1"/>
    <property type="match status" value="1"/>
</dbReference>
<dbReference type="SUPFAM" id="SSF49899">
    <property type="entry name" value="Concanavalin A-like lectins/glucanases"/>
    <property type="match status" value="6"/>
</dbReference>
<dbReference type="Pfam" id="PF00055">
    <property type="entry name" value="Laminin_N"/>
    <property type="match status" value="1"/>
</dbReference>
<dbReference type="PROSITE" id="PS50025">
    <property type="entry name" value="LAM_G_DOMAIN"/>
    <property type="match status" value="5"/>
</dbReference>
<dbReference type="Pfam" id="PF00053">
    <property type="entry name" value="EGF_laminin"/>
    <property type="match status" value="15"/>
</dbReference>
<evidence type="ECO:0000256" key="7">
    <source>
        <dbReference type="ARBA" id="ARBA00022729"/>
    </source>
</evidence>
<dbReference type="FunFam" id="2.60.120.200:FF:000061">
    <property type="entry name" value="Laminin subunit alpha 2"/>
    <property type="match status" value="1"/>
</dbReference>
<feature type="disulfide bond" evidence="23">
    <location>
        <begin position="1051"/>
        <end position="1060"/>
    </location>
</feature>
<dbReference type="InterPro" id="IPR008211">
    <property type="entry name" value="Laminin_N"/>
</dbReference>
<dbReference type="FunFam" id="2.60.120.200:FF:000065">
    <property type="entry name" value="Laminin subunit alpha 2"/>
    <property type="match status" value="1"/>
</dbReference>
<feature type="domain" description="Laminin G" evidence="26">
    <location>
        <begin position="2843"/>
        <end position="3015"/>
    </location>
</feature>
<dbReference type="Gene3D" id="2.60.120.260">
    <property type="entry name" value="Galactose-binding domain-like"/>
    <property type="match status" value="1"/>
</dbReference>
<feature type="domain" description="Laminin G" evidence="26">
    <location>
        <begin position="2182"/>
        <end position="2437"/>
    </location>
</feature>
<comment type="function">
    <text evidence="1">Binding to cells via a high affinity receptor, laminin is thought to mediate the attachment, migration and organization of cells into tissues during embryonic development by interacting with other extracellular matrix components.</text>
</comment>
<evidence type="ECO:0000259" key="29">
    <source>
        <dbReference type="PROSITE" id="PS51117"/>
    </source>
</evidence>
<proteinExistence type="predicted"/>
<feature type="disulfide bond" evidence="23">
    <location>
        <begin position="986"/>
        <end position="998"/>
    </location>
</feature>
<evidence type="ECO:0000256" key="22">
    <source>
        <dbReference type="PROSITE-ProRule" id="PRU00122"/>
    </source>
</evidence>
<feature type="disulfide bond" evidence="23">
    <location>
        <begin position="1605"/>
        <end position="1617"/>
    </location>
</feature>
<dbReference type="GO" id="GO:0030155">
    <property type="term" value="P:regulation of cell adhesion"/>
    <property type="evidence" value="ECO:0007669"/>
    <property type="project" value="InterPro"/>
</dbReference>
<evidence type="ECO:0000313" key="31">
    <source>
        <dbReference type="Proteomes" id="UP000289886"/>
    </source>
</evidence>
<feature type="domain" description="Laminin EGF-like" evidence="27">
    <location>
        <begin position="937"/>
        <end position="985"/>
    </location>
</feature>
<dbReference type="FunFam" id="2.170.300.10:FF:000026">
    <property type="entry name" value="laminin subunit alpha-2 isoform X2"/>
    <property type="match status" value="1"/>
</dbReference>
<dbReference type="GO" id="GO:0045995">
    <property type="term" value="P:regulation of embryonic development"/>
    <property type="evidence" value="ECO:0007669"/>
    <property type="project" value="InterPro"/>
</dbReference>
<feature type="disulfide bond" evidence="22">
    <location>
        <begin position="2756"/>
        <end position="2783"/>
    </location>
</feature>
<dbReference type="GO" id="GO:0030334">
    <property type="term" value="P:regulation of cell migration"/>
    <property type="evidence" value="ECO:0007669"/>
    <property type="project" value="InterPro"/>
</dbReference>
<keyword evidence="16 23" id="KW-0424">Laminin EGF-like domain</keyword>
<comment type="subunit">
    <text evidence="20">Has a strong tendency to aggregate in dimers or stellate structures. Interacts with other basement membrane components such as laminin, prolargin and collagen type IV. Interacts with COL13A1. Interacts with FGFBP1. Interacts with VWA1. Interacts (via C-terminus) with ECM1 (via C-terminus). Interacts with SVEP1.</text>
</comment>
<feature type="coiled-coil region" evidence="24">
    <location>
        <begin position="1760"/>
        <end position="1809"/>
    </location>
</feature>
<dbReference type="Gene3D" id="2.170.300.10">
    <property type="entry name" value="Tie2 ligand-binding domain superfamily"/>
    <property type="match status" value="1"/>
</dbReference>
<dbReference type="Proteomes" id="UP000289886">
    <property type="component" value="Unassembled WGS sequence"/>
</dbReference>
<evidence type="ECO:0000256" key="10">
    <source>
        <dbReference type="ARBA" id="ARBA00022869"/>
    </source>
</evidence>
<dbReference type="EMBL" id="SCEB01214259">
    <property type="protein sequence ID" value="RXM36346.1"/>
    <property type="molecule type" value="Genomic_DNA"/>
</dbReference>
<keyword evidence="11" id="KW-0130">Cell adhesion</keyword>
<keyword evidence="13 23" id="KW-1015">Disulfide bond</keyword>
<evidence type="ECO:0000256" key="21">
    <source>
        <dbReference type="ARBA" id="ARBA00071089"/>
    </source>
</evidence>
<keyword evidence="7" id="KW-0732">Signal</keyword>
<evidence type="ECO:0000256" key="9">
    <source>
        <dbReference type="ARBA" id="ARBA00022837"/>
    </source>
</evidence>
<dbReference type="InterPro" id="IPR000742">
    <property type="entry name" value="EGF"/>
</dbReference>
<feature type="disulfide bond" evidence="23">
    <location>
        <begin position="1517"/>
        <end position="1526"/>
    </location>
</feature>
<dbReference type="CDD" id="cd00055">
    <property type="entry name" value="EGF_Lam"/>
    <property type="match status" value="15"/>
</dbReference>
<evidence type="ECO:0000256" key="16">
    <source>
        <dbReference type="ARBA" id="ARBA00023292"/>
    </source>
</evidence>
<feature type="disulfide bond" evidence="23">
    <location>
        <begin position="723"/>
        <end position="732"/>
    </location>
</feature>
<dbReference type="FunFam" id="2.10.25.10:FF:000512">
    <property type="entry name" value="Laminin subunit alpha 1"/>
    <property type="match status" value="1"/>
</dbReference>
<dbReference type="InterPro" id="IPR056863">
    <property type="entry name" value="LMN_ATRN_NET-like_EGF"/>
</dbReference>
<dbReference type="GO" id="GO:0009887">
    <property type="term" value="P:animal organ morphogenesis"/>
    <property type="evidence" value="ECO:0007669"/>
    <property type="project" value="TreeGrafter"/>
</dbReference>
<evidence type="ECO:0000256" key="4">
    <source>
        <dbReference type="ARBA" id="ARBA00022530"/>
    </source>
</evidence>
<feature type="disulfide bond" evidence="23">
    <location>
        <begin position="958"/>
        <end position="967"/>
    </location>
</feature>
<keyword evidence="3" id="KW-0964">Secreted</keyword>
<dbReference type="Gene3D" id="2.10.25.10">
    <property type="entry name" value="Laminin"/>
    <property type="match status" value="14"/>
</dbReference>
<comment type="caution">
    <text evidence="23">Lacks conserved residue(s) required for the propagation of feature annotation.</text>
</comment>
<dbReference type="InterPro" id="IPR008979">
    <property type="entry name" value="Galactose-bd-like_sf"/>
</dbReference>
<keyword evidence="15" id="KW-0654">Proteoglycan</keyword>
<comment type="caution">
    <text evidence="30">The sequence shown here is derived from an EMBL/GenBank/DDBJ whole genome shotgun (WGS) entry which is preliminary data.</text>
</comment>
<feature type="region of interest" description="Disordered" evidence="25">
    <location>
        <begin position="2786"/>
        <end position="2815"/>
    </location>
</feature>
<feature type="disulfide bond" evidence="23">
    <location>
        <begin position="361"/>
        <end position="373"/>
    </location>
</feature>
<evidence type="ECO:0000256" key="24">
    <source>
        <dbReference type="SAM" id="Coils"/>
    </source>
</evidence>
<organism evidence="30 31">
    <name type="scientific">Acipenser ruthenus</name>
    <name type="common">Sterlet sturgeon</name>
    <dbReference type="NCBI Taxonomy" id="7906"/>
    <lineage>
        <taxon>Eukaryota</taxon>
        <taxon>Metazoa</taxon>
        <taxon>Chordata</taxon>
        <taxon>Craniata</taxon>
        <taxon>Vertebrata</taxon>
        <taxon>Euteleostomi</taxon>
        <taxon>Actinopterygii</taxon>
        <taxon>Chondrostei</taxon>
        <taxon>Acipenseriformes</taxon>
        <taxon>Acipenseridae</taxon>
        <taxon>Acipenser</taxon>
    </lineage>
</organism>
<feature type="domain" description="Laminin N-terminal" evidence="29">
    <location>
        <begin position="12"/>
        <end position="263"/>
    </location>
</feature>
<evidence type="ECO:0000256" key="23">
    <source>
        <dbReference type="PROSITE-ProRule" id="PRU00460"/>
    </source>
</evidence>
<feature type="domain" description="Laminin G" evidence="26">
    <location>
        <begin position="2599"/>
        <end position="2783"/>
    </location>
</feature>
<evidence type="ECO:0000256" key="19">
    <source>
        <dbReference type="ARBA" id="ARBA00059829"/>
    </source>
</evidence>
<feature type="disulfide bond" evidence="23">
    <location>
        <begin position="937"/>
        <end position="949"/>
    </location>
</feature>
<feature type="disulfide bond" evidence="23">
    <location>
        <begin position="920"/>
        <end position="934"/>
    </location>
</feature>
<feature type="region of interest" description="Disordered" evidence="25">
    <location>
        <begin position="3125"/>
        <end position="3144"/>
    </location>
</feature>
<name>A0A444UME2_ACIRT</name>
<feature type="disulfide bond" evidence="23">
    <location>
        <begin position="1081"/>
        <end position="1098"/>
    </location>
</feature>
<dbReference type="PANTHER" id="PTHR10574:SF291">
    <property type="entry name" value="LAMININ SUBUNIT ALPHA-2"/>
    <property type="match status" value="1"/>
</dbReference>
<keyword evidence="8" id="KW-0677">Repeat</keyword>
<feature type="disulfide bond" evidence="23">
    <location>
        <begin position="939"/>
        <end position="956"/>
    </location>
</feature>
<gene>
    <name evidence="30" type="ORF">EOD39_11963</name>
</gene>
<evidence type="ECO:0000256" key="17">
    <source>
        <dbReference type="ARBA" id="ARBA00053711"/>
    </source>
</evidence>
<feature type="domain" description="Laminin EGF-like" evidence="27">
    <location>
        <begin position="884"/>
        <end position="936"/>
    </location>
</feature>
<keyword evidence="6" id="KW-0479">Metal-binding</keyword>
<dbReference type="Pfam" id="PF02210">
    <property type="entry name" value="Laminin_G_2"/>
    <property type="match status" value="1"/>
</dbReference>
<dbReference type="FunFam" id="2.170.300.10:FF:000008">
    <property type="entry name" value="Laminin subunit alpha 2"/>
    <property type="match status" value="1"/>
</dbReference>
<dbReference type="FunFam" id="2.10.25.10:FF:000128">
    <property type="entry name" value="laminin subunit alpha-2 isoform X1"/>
    <property type="match status" value="1"/>
</dbReference>
<dbReference type="SUPFAM" id="SSF57196">
    <property type="entry name" value="EGF/Laminin"/>
    <property type="match status" value="14"/>
</dbReference>
<feature type="domain" description="Laminin EGF-like" evidence="27">
    <location>
        <begin position="1033"/>
        <end position="1078"/>
    </location>
</feature>
<dbReference type="InterPro" id="IPR000034">
    <property type="entry name" value="Laminin_IV"/>
</dbReference>
<dbReference type="SMART" id="SM00136">
    <property type="entry name" value="LamNT"/>
    <property type="match status" value="1"/>
</dbReference>
<evidence type="ECO:0000256" key="6">
    <source>
        <dbReference type="ARBA" id="ARBA00022723"/>
    </source>
</evidence>
<dbReference type="CDD" id="cd00110">
    <property type="entry name" value="LamG"/>
    <property type="match status" value="5"/>
</dbReference>
<dbReference type="GO" id="GO:0043256">
    <property type="term" value="C:laminin complex"/>
    <property type="evidence" value="ECO:0007669"/>
    <property type="project" value="UniProtKB-ARBA"/>
</dbReference>
<keyword evidence="4" id="KW-0272">Extracellular matrix</keyword>
<feature type="disulfide bond" evidence="23">
    <location>
        <begin position="391"/>
        <end position="400"/>
    </location>
</feature>
<feature type="domain" description="Laminin EGF-like" evidence="27">
    <location>
        <begin position="986"/>
        <end position="1032"/>
    </location>
</feature>
<feature type="disulfide bond" evidence="23">
    <location>
        <begin position="1125"/>
        <end position="1137"/>
    </location>
</feature>
<dbReference type="GO" id="GO:0007420">
    <property type="term" value="P:brain development"/>
    <property type="evidence" value="ECO:0007669"/>
    <property type="project" value="UniProtKB-ARBA"/>
</dbReference>
<dbReference type="PROSITE" id="PS51115">
    <property type="entry name" value="LAMININ_IVA"/>
    <property type="match status" value="2"/>
</dbReference>
<dbReference type="Pfam" id="PF00052">
    <property type="entry name" value="Laminin_B"/>
    <property type="match status" value="3"/>
</dbReference>
<feature type="disulfide bond" evidence="23">
    <location>
        <begin position="1100"/>
        <end position="1109"/>
    </location>
</feature>
<feature type="domain" description="Laminin EGF-like" evidence="27">
    <location>
        <begin position="361"/>
        <end position="415"/>
    </location>
</feature>
<dbReference type="GO" id="GO:0031175">
    <property type="term" value="P:neuron projection development"/>
    <property type="evidence" value="ECO:0007669"/>
    <property type="project" value="UniProtKB-ARBA"/>
</dbReference>
<dbReference type="SMART" id="SM00181">
    <property type="entry name" value="EGF"/>
    <property type="match status" value="10"/>
</dbReference>
<reference evidence="30 31" key="1">
    <citation type="submission" date="2019-01" db="EMBL/GenBank/DDBJ databases">
        <title>Draft Genome and Complete Hox-Cluster Characterization of the Sterlet Sturgeon (Acipenser ruthenus).</title>
        <authorList>
            <person name="Wei Q."/>
        </authorList>
    </citation>
    <scope>NUCLEOTIDE SEQUENCE [LARGE SCALE GENOMIC DNA]</scope>
    <source>
        <strain evidence="30">WHYD16114868_AA</strain>
        <tissue evidence="30">Blood</tissue>
    </source>
</reference>
<dbReference type="GO" id="GO:0005796">
    <property type="term" value="C:Golgi lumen"/>
    <property type="evidence" value="ECO:0007669"/>
    <property type="project" value="UniProtKB-ARBA"/>
</dbReference>
<dbReference type="SMART" id="SM00282">
    <property type="entry name" value="LamG"/>
    <property type="match status" value="5"/>
</dbReference>
<dbReference type="InterPro" id="IPR001791">
    <property type="entry name" value="Laminin_G"/>
</dbReference>
<dbReference type="Pfam" id="PF00054">
    <property type="entry name" value="Laminin_G_1"/>
    <property type="match status" value="4"/>
</dbReference>
<feature type="disulfide bond" evidence="23">
    <location>
        <begin position="1079"/>
        <end position="1091"/>
    </location>
</feature>
<dbReference type="PRINTS" id="PR00011">
    <property type="entry name" value="EGFLAMININ"/>
</dbReference>
<evidence type="ECO:0000256" key="3">
    <source>
        <dbReference type="ARBA" id="ARBA00022525"/>
    </source>
</evidence>
<evidence type="ECO:0000259" key="26">
    <source>
        <dbReference type="PROSITE" id="PS50025"/>
    </source>
</evidence>
<evidence type="ECO:0000256" key="15">
    <source>
        <dbReference type="ARBA" id="ARBA00023207"/>
    </source>
</evidence>
<feature type="domain" description="Laminin EGF-like" evidence="27">
    <location>
        <begin position="1605"/>
        <end position="1646"/>
    </location>
</feature>
<dbReference type="PROSITE" id="PS01248">
    <property type="entry name" value="EGF_LAM_1"/>
    <property type="match status" value="6"/>
</dbReference>
<dbReference type="Pfam" id="PF06008">
    <property type="entry name" value="Laminin_I"/>
    <property type="match status" value="1"/>
</dbReference>
<feature type="disulfide bond" evidence="23">
    <location>
        <begin position="1006"/>
        <end position="1015"/>
    </location>
</feature>
<dbReference type="InterPro" id="IPR050440">
    <property type="entry name" value="Laminin/Netrin_ECM"/>
</dbReference>
<feature type="domain" description="Laminin EGF-like" evidence="27">
    <location>
        <begin position="416"/>
        <end position="464"/>
    </location>
</feature>
<feature type="domain" description="Laminin IV type A" evidence="28">
    <location>
        <begin position="485"/>
        <end position="670"/>
    </location>
</feature>
<feature type="domain" description="Laminin IV type A" evidence="28">
    <location>
        <begin position="1199"/>
        <end position="1457"/>
    </location>
</feature>
<comment type="subcellular location">
    <subcellularLocation>
        <location evidence="2">Secreted</location>
        <location evidence="2">Extracellular space</location>
        <location evidence="2">Extracellular matrix</location>
        <location evidence="2">Basement membrane</location>
    </subcellularLocation>
</comment>
<feature type="domain" description="Laminin EGF-like" evidence="27">
    <location>
        <begin position="1498"/>
        <end position="1546"/>
    </location>
</feature>
<feature type="domain" description="Laminin G" evidence="26">
    <location>
        <begin position="2447"/>
        <end position="2594"/>
    </location>
</feature>
<comment type="function">
    <text evidence="18">Has anti-angiogenic properties that require binding of calcium ions for full activity.</text>
</comment>
<keyword evidence="12 24" id="KW-0175">Coiled coil</keyword>
<feature type="coiled-coil region" evidence="24">
    <location>
        <begin position="2059"/>
        <end position="2177"/>
    </location>
</feature>
<evidence type="ECO:0000256" key="25">
    <source>
        <dbReference type="SAM" id="MobiDB-lite"/>
    </source>
</evidence>
<feature type="disulfide bond" evidence="23">
    <location>
        <begin position="908"/>
        <end position="917"/>
    </location>
</feature>
<dbReference type="GO" id="GO:0005102">
    <property type="term" value="F:signaling receptor binding"/>
    <property type="evidence" value="ECO:0007669"/>
    <property type="project" value="InterPro"/>
</dbReference>
<keyword evidence="14" id="KW-0325">Glycoprotein</keyword>
<feature type="domain" description="Laminin EGF-like" evidence="27">
    <location>
        <begin position="704"/>
        <end position="753"/>
    </location>
</feature>
<dbReference type="InterPro" id="IPR013320">
    <property type="entry name" value="ConA-like_dom_sf"/>
</dbReference>
<dbReference type="SUPFAM" id="SSF49785">
    <property type="entry name" value="Galactose-binding domain-like"/>
    <property type="match status" value="1"/>
</dbReference>
<keyword evidence="9" id="KW-0106">Calcium</keyword>
<feature type="coiled-coil region" evidence="24">
    <location>
        <begin position="2006"/>
        <end position="2033"/>
    </location>
</feature>
<keyword evidence="15" id="KW-0357">Heparan sulfate</keyword>
<dbReference type="SMART" id="SM00281">
    <property type="entry name" value="LamB"/>
    <property type="match status" value="2"/>
</dbReference>
<dbReference type="InterPro" id="IPR002049">
    <property type="entry name" value="LE_dom"/>
</dbReference>
<evidence type="ECO:0000256" key="20">
    <source>
        <dbReference type="ARBA" id="ARBA00063958"/>
    </source>
</evidence>
<dbReference type="Pfam" id="PF06009">
    <property type="entry name" value="Laminin_II"/>
    <property type="match status" value="1"/>
</dbReference>
<evidence type="ECO:0000256" key="14">
    <source>
        <dbReference type="ARBA" id="ARBA00023180"/>
    </source>
</evidence>
<feature type="disulfide bond" evidence="23">
    <location>
        <begin position="1626"/>
        <end position="1635"/>
    </location>
</feature>
<feature type="coiled-coil region" evidence="24">
    <location>
        <begin position="1847"/>
        <end position="1881"/>
    </location>
</feature>
<dbReference type="InterPro" id="IPR009254">
    <property type="entry name" value="Laminin_aI"/>
</dbReference>
<evidence type="ECO:0000256" key="1">
    <source>
        <dbReference type="ARBA" id="ARBA00002418"/>
    </source>
</evidence>
<accession>A0A444UME2</accession>
<dbReference type="FunFam" id="2.10.25.10:FF:000033">
    <property type="entry name" value="Laminin subunit alpha 2"/>
    <property type="match status" value="1"/>
</dbReference>
<evidence type="ECO:0000259" key="27">
    <source>
        <dbReference type="PROSITE" id="PS50027"/>
    </source>
</evidence>
<dbReference type="SMART" id="SM00180">
    <property type="entry name" value="EGF_Lam"/>
    <property type="match status" value="16"/>
</dbReference>
<feature type="disulfide bond" evidence="23">
    <location>
        <begin position="1607"/>
        <end position="1624"/>
    </location>
</feature>
<evidence type="ECO:0000256" key="18">
    <source>
        <dbReference type="ARBA" id="ARBA00058618"/>
    </source>
</evidence>
<feature type="domain" description="Laminin G" evidence="26">
    <location>
        <begin position="3020"/>
        <end position="3199"/>
    </location>
</feature>
<evidence type="ECO:0000256" key="8">
    <source>
        <dbReference type="ARBA" id="ARBA00022737"/>
    </source>
</evidence>
<dbReference type="FunFam" id="2.10.25.10:FF:000189">
    <property type="entry name" value="Laminin subunit alpha 2"/>
    <property type="match status" value="1"/>
</dbReference>
<dbReference type="FunFam" id="2.10.25.10:FF:000082">
    <property type="entry name" value="Laminin subunit alpha 1"/>
    <property type="match status" value="1"/>
</dbReference>
<keyword evidence="31" id="KW-1185">Reference proteome</keyword>
<dbReference type="FunFam" id="2.10.25.10:FF:000094">
    <property type="entry name" value="Laminin subunit alpha-2"/>
    <property type="match status" value="1"/>
</dbReference>
<feature type="disulfide bond" evidence="23">
    <location>
        <begin position="1155"/>
        <end position="1164"/>
    </location>
</feature>
<evidence type="ECO:0000256" key="2">
    <source>
        <dbReference type="ARBA" id="ARBA00004302"/>
    </source>
</evidence>
<dbReference type="InterPro" id="IPR010307">
    <property type="entry name" value="Laminin_dom_II"/>
</dbReference>
<sequence length="3202" mass="353859">MELLGQICKAFIPVGLFPAVLNLASMAEISTNATCGENGPEMYCKLVEHVPGQPVRNPQCRTCNLASNIPYERHPITYAIDGTNRWWQSPSIQNGMDFHYVTITLDLGQVFQIAYVIIKAANSPRPGNWILERSMDGDTFEPWQYFAITDTECLTRFNILPRTGPPSYTKDDDVICTSYYSKIHPLENGEIHTSLINGRPSADDPSPVLLNFTSARYIRFQFRRIRTLNADLMTLAYNDPRDVDPIVTRRKFSCECEHNTCGENCDRCCPGYNQKPWMAGTFLTRHVCEKCNCHGKSEECIYNDTVANNKQSLNVNGEYKGGGVCLKCIRNTAGINCETCTDGYFRPSGVTSYEPDPCVPCSCDPDGSLHDTCIKDETKVEGDLGPGSCHCKLGYGGKKCDRCAFGYTGFPHCIRCNCSLDGSQNTDPCEKPCNCKENVEGENCDRCKVGFYNLQNGNPKGCEKCYCSGVSSECTESHWTYSNVSDMSRWFLTGPLGIKKAHPVQDSYDGPQQLSISNEEARKVLPPLYYWSAQPAYLGNKLAAYGGKLIYTVSYDIVGVDKAVQATTHTDVIIEGNGMRIMKTQHGIQLYPFKERTEVIVLRPEHFKHQRTGLPVSKKDFMMVLTNVTHLLIRASYSNENEAICRLSSVSLEVAVPYSDNTAVATAVEICNCPPGYTGTSCEACLTGFRRANSTLYRGLCEPCQCFGHSDYCDDFTGECLGCKHDTTGPFCDLCIAGFYGDATKGTPSDCQPCACPLQIPSNNRQLLRLQNNCSTEAVNLVRKALADKAYRQPLRARDKQLSIPDFAGEQGTMELIYFTLFLFLAPIFAQNQRRSFSPTCYLDTTGELICDRCPPGYTGSRCDRCSEGYHGHPTEPGGSCQPCQCNGNLDLSTPRSCDPVTGACLKCREGFGGQYCESCSDGYFGDAIVAKNCQPCQCNNNGSMSEVCNPQTGQCECRQHVVGKQCDECMSGTFDLKPSRGCVPCNCNSFGSKSFDCDESGQCRCQPGVTGLKCDRCAIGYYSFQEGGCTPCHCSHVGNNCDASTGQCICPPHTIGEKCDRCAPNYWGHDIVSGCKPCGCNVVGSLTLQCNSDTGCCFCRPGYTGEKCTECKEGYRDFPHCIACECSLAGTASHTCDTEMETCSCTDRTGQCTCKANVEGLRCDRCKTGTFGLSTLNPLGCSNCYCFGMTTKCTEAKGLIRMWLSLKPDQMVLPLVDKMNQRRTTNGVSFQHPEIVANVDLVSRDLLSEPFYWKLPEQFQGSMITAYGGKLKYAIYFEARDETGRSTYEPQVIIRGGANKDKVIVRHMPALQIGQLTRHEIDMIEITAYGGKLKYAIYFEARDETGRSTYEPQVIIRGGANKDKVIVRHMPALQIGQLTRHEIDMIENNWKFHGSNDVRTMTREDFMDILFNIEYILIKASYGNSMRQSRISEISMEVAEEGQSTFESERAYQIEKCECPPGYSGLSCEECAAGYYRLSSRVSGRASSSGIGSCVQCQCNGHSEMCDPETSICQNCRHNTVGDRCEQCASGFYGVVRGSTDDCRPCACPFPIPSNNFNPTCVMEGFHDFRCTNCPLGYEGQYCERCSPGFYGDPRSPGGSCEECKCDPNGSLPLPCDQLTGQCQCKQGTTGLACDRCMERHVCEPQQIIFCDDECTGLLLNDLDSLGRMVMSVNLTGPLPPPYKVLYRFENMTQELKHLLSPQRAPERLLQLADSNLGTLVTEMDELLSRATKVSADGEQTNADAERTRKRAEDLDKFVKNSLQAAEALKEKARKLNETLGSRDGVLEKSLQEMHTDIEKMLAELRRRKLGKHQQIADEELGAADALLTKVKKLFGDPHQATEDLKLEVTDKLADYKTKLDDAQALLEEAKGKIREADHLSADNQRNMTALEKKKQAVNGGKKDTEGILAEGESILGEASRLLDDINQEIEDLEEIGRNIGPLRAQLKYKVEELTEGLTENNLPELVLQAENHAAQLNDSSSILDGILAEAKNLSFNATAAFKAYSNIKDSIEEAEKIAKQAKASATEAVQLASSPKGSLKDDAKTSLQKSFRLWNEAKKLDNVVKDTSSKLQAAKDKARHANETASDVLGRIKDINMNLMGLQKNYSKLEDDVARANAIIQDPVKNINAASAKVKDLEDEADRLLEKLKPIKELQDNLKNNISQIKELISQARKQANSIKVSVSSGGDCIRTYRPEIKKGRYNAIVLNVKTAMPDNLLFYLGSAKYSDFLAIEMRKGTVNFLWDVGSGVGRVEYPDITISDQNWYRIEASRVRVKSYPLAKKCWLSSITVGTNLSKYTSDFLAIEMRKGKVNFLWDVGSGVGRVEYPDITISDQNWYRIEASRNGRNGTISVHALEGPKAGIMPSTFSGVSPEGYTILDVDADAYLFVGGLTSKIKKADAVKTTTFSGCMGETYLDSKPIGLWNYRERQGNCKGCVVSPQPPDTEGTMQFDGEGYAAVSRPTRWNPNVSTVMFKFRTFSTNALLMYFATKDMVVVTKMWCSNEFFSLTANVAIVDIETNKEEKIETVSGGTSSGLNLKDNERIYFGGLPTLRNFRAEVTLKKFAGCLKDIEVSRTPYNLLSSTDYTGLTKGCSIENIHTVSFPKPGFVELNPFSLDVGTEISFSFSTQNDTGIILFGSGGAPTPPRRKRRQTGQPYAAVFLHKGRLEVVIFIGTRDPRRVMMKPEEGILHDGREHSIRIERTRGKFTVQVDEENRLEQRLPNDQSINIKKLFVGGIPTYIQASMLRSINPFEGCIWNLVINTLPIDFAQTLSFENAEIGQCPTLAPPPKPLPEEEIDEVTEAPEQSQPKPAVTTKPIVRQPATPAPVTCTAETEPVTLLNAKQFGLSRNSHVAMAFDDTKVKSRLIIEFEIRTEAESGLVFYMARINHADFATIQMKDGIAHLSFDLGSGNTSTSVPQKINDGQWHKVKVSRDKQRGILTVDGRYFNQTTSPKKADILDVVGMVYIGGVPVNYTIRRIGPVVYSINACIRNFKMLNSALDLDNPTSSYNIGTCFVNAQTGTYFNGTGYAKTVGAYKVGTDLSIELEFRTSQRSGVLLGISGQKMDGLGIELVNGKMLFHADNGVGRFTATYEPDSQGGLCDGQWHRVVATKLKHRLELTVDDKKVEGQSPNTHSASADTNDPVFVGGYPDGLKQFGLTINTPFKGCIRNLKLTKGPKPQEINFSKALELQGVQPMTCPAN</sequence>
<evidence type="ECO:0000256" key="13">
    <source>
        <dbReference type="ARBA" id="ARBA00023157"/>
    </source>
</evidence>
<evidence type="ECO:0000313" key="30">
    <source>
        <dbReference type="EMBL" id="RXM36346.1"/>
    </source>
</evidence>
<keyword evidence="5" id="KW-0037">Angiogenesis</keyword>
<dbReference type="GO" id="GO:0046872">
    <property type="term" value="F:metal ion binding"/>
    <property type="evidence" value="ECO:0007669"/>
    <property type="project" value="UniProtKB-KW"/>
</dbReference>
<dbReference type="PANTHER" id="PTHR10574">
    <property type="entry name" value="NETRIN/LAMININ-RELATED"/>
    <property type="match status" value="1"/>
</dbReference>
<dbReference type="PROSITE" id="PS00022">
    <property type="entry name" value="EGF_1"/>
    <property type="match status" value="2"/>
</dbReference>
<comment type="function">
    <text evidence="19">Integral component of basement membranes. Component of the glomerular basement membrane (GBM), responsible for the fixed negative electrostatic membrane charge, and which provides a barrier which is both size- and charge-selective. It serves as an attachment substrate for cells. Plays essential roles in vascularization. Critical for normal heart development and for regulating the vascular response to injury. Also required for avascular cartilage development.</text>
</comment>
<evidence type="ECO:0000256" key="5">
    <source>
        <dbReference type="ARBA" id="ARBA00022657"/>
    </source>
</evidence>
<dbReference type="FunFam" id="2.60.120.260:FF:000017">
    <property type="entry name" value="Laminin subunit alpha 2"/>
    <property type="match status" value="1"/>
</dbReference>
<dbReference type="GO" id="GO:0001525">
    <property type="term" value="P:angiogenesis"/>
    <property type="evidence" value="ECO:0007669"/>
    <property type="project" value="UniProtKB-KW"/>
</dbReference>
<dbReference type="FunFam" id="2.10.25.10:FF:000106">
    <property type="entry name" value="Heparan sulfate proteoglycan 2"/>
    <property type="match status" value="2"/>
</dbReference>
<keyword evidence="10" id="KW-0084">Basement membrane</keyword>
<feature type="domain" description="Laminin EGF-like" evidence="27">
    <location>
        <begin position="1125"/>
        <end position="1184"/>
    </location>
</feature>
<dbReference type="FunFam" id="2.10.25.10:FF:000051">
    <property type="entry name" value="Laminin subunit alpha 4"/>
    <property type="match status" value="1"/>
</dbReference>
<dbReference type="Pfam" id="PF24973">
    <property type="entry name" value="EGF_LMN_ATRN"/>
    <property type="match status" value="2"/>
</dbReference>
<dbReference type="Gene3D" id="2.60.120.200">
    <property type="match status" value="7"/>
</dbReference>
<feature type="domain" description="Laminin EGF-like" evidence="27">
    <location>
        <begin position="1079"/>
        <end position="1124"/>
    </location>
</feature>
<dbReference type="GO" id="GO:0005576">
    <property type="term" value="C:extracellular region"/>
    <property type="evidence" value="ECO:0007669"/>
    <property type="project" value="UniProtKB-ARBA"/>
</dbReference>
<protein>
    <recommendedName>
        <fullName evidence="21">Basement membrane-specific heparan sulfate proteoglycan core protein</fullName>
    </recommendedName>
</protein>
<dbReference type="FunFam" id="2.10.25.10:FF:000074">
    <property type="entry name" value="Laminin subunit alpha"/>
    <property type="match status" value="1"/>
</dbReference>
<dbReference type="GO" id="GO:0009888">
    <property type="term" value="P:tissue development"/>
    <property type="evidence" value="ECO:0007669"/>
    <property type="project" value="TreeGrafter"/>
</dbReference>
<evidence type="ECO:0000259" key="28">
    <source>
        <dbReference type="PROSITE" id="PS51115"/>
    </source>
</evidence>
<evidence type="ECO:0000256" key="11">
    <source>
        <dbReference type="ARBA" id="ARBA00022889"/>
    </source>
</evidence>
<feature type="disulfide bond" evidence="23">
    <location>
        <begin position="435"/>
        <end position="444"/>
    </location>
</feature>
<dbReference type="PROSITE" id="PS51117">
    <property type="entry name" value="LAMININ_NTER"/>
    <property type="match status" value="1"/>
</dbReference>
<dbReference type="GO" id="GO:0007155">
    <property type="term" value="P:cell adhesion"/>
    <property type="evidence" value="ECO:0007669"/>
    <property type="project" value="UniProtKB-KW"/>
</dbReference>
<dbReference type="PROSITE" id="PS50027">
    <property type="entry name" value="EGF_LAM_2"/>
    <property type="match status" value="11"/>
</dbReference>
<dbReference type="FunFam" id="2.10.25.10:FF:000069">
    <property type="entry name" value="Laminin subunit alpha 1"/>
    <property type="match status" value="1"/>
</dbReference>
<evidence type="ECO:0000256" key="12">
    <source>
        <dbReference type="ARBA" id="ARBA00023054"/>
    </source>
</evidence>
<comment type="function">
    <text evidence="17">Anti-angiogenic and anti-tumor peptide that inhibits endothelial cell migration, collagen-induced endothelial tube morphogenesis and blood vessel growth in the chorioallantoic membrane. Blocks endothelial cell adhesion to fibronectin and type I collagen. Anti-tumor agent in neovascularization. Interaction with its ligand, integrin alpha2/beta1, is required for the anti-angiogenic properties. Evokes a reduction in phosphorylation of receptor tyrosine kinases via alpha2/beta1 integrin-mediated activation of the tyrosine phosphatase, PTPN6.</text>
</comment>
<feature type="compositionally biased region" description="Polar residues" evidence="25">
    <location>
        <begin position="3130"/>
        <end position="3141"/>
    </location>
</feature>